<organism evidence="2">
    <name type="scientific">Billgrantia gudaonensis</name>
    <dbReference type="NCBI Taxonomy" id="376427"/>
    <lineage>
        <taxon>Bacteria</taxon>
        <taxon>Pseudomonadati</taxon>
        <taxon>Pseudomonadota</taxon>
        <taxon>Gammaproteobacteria</taxon>
        <taxon>Oceanospirillales</taxon>
        <taxon>Halomonadaceae</taxon>
        <taxon>Billgrantia</taxon>
    </lineage>
</organism>
<evidence type="ECO:0000313" key="2">
    <source>
        <dbReference type="EMBL" id="RUA22499.1"/>
    </source>
</evidence>
<dbReference type="EMBL" id="RXHI01000015">
    <property type="protein sequence ID" value="RUA22499.1"/>
    <property type="molecule type" value="Genomic_DNA"/>
</dbReference>
<dbReference type="AlphaFoldDB" id="A0A432JJ15"/>
<accession>A0A432JJ15</accession>
<comment type="caution">
    <text evidence="2">The sequence shown here is derived from an EMBL/GenBank/DDBJ whole genome shotgun (WGS) entry which is preliminary data.</text>
</comment>
<name>A0A432JJ15_9GAMM</name>
<evidence type="ECO:0000256" key="1">
    <source>
        <dbReference type="SAM" id="MobiDB-lite"/>
    </source>
</evidence>
<protein>
    <submittedName>
        <fullName evidence="2">Uncharacterized protein</fullName>
    </submittedName>
</protein>
<sequence>MIERTEALLADYARSPAKPGPSRARPAPVAAAPLDFWYQGRPGRLCHLQPRRLVAADETLLERVATVNAAGRVRRPARPHPRGAPTAHRAEIKAVLPLPPPRAAPALARQRPGPPASRSRCWRAIPWPRHRWRGYAWPGTPADVRSSALPCARPSRSCSLWIPTPHAHPAAQARRTAQ</sequence>
<reference evidence="2" key="1">
    <citation type="submission" date="2018-12" db="EMBL/GenBank/DDBJ databases">
        <authorList>
            <person name="Jadhav K."/>
            <person name="Kushwaha B."/>
            <person name="Jadhav I."/>
        </authorList>
    </citation>
    <scope>NUCLEOTIDE SEQUENCE [LARGE SCALE GENOMIC DNA]</scope>
    <source>
        <strain evidence="2">SBS 10</strain>
    </source>
</reference>
<proteinExistence type="predicted"/>
<gene>
    <name evidence="2" type="ORF">DSL92_05420</name>
</gene>
<feature type="region of interest" description="Disordered" evidence="1">
    <location>
        <begin position="75"/>
        <end position="120"/>
    </location>
</feature>